<dbReference type="Gene3D" id="2.60.120.10">
    <property type="entry name" value="Jelly Rolls"/>
    <property type="match status" value="1"/>
</dbReference>
<accession>A0ABV1KA36</accession>
<reference evidence="2 3" key="1">
    <citation type="submission" date="2024-03" db="EMBL/GenBank/DDBJ databases">
        <title>Draft genome sequence of Pseudonocardia nematodicida JCM 31783.</title>
        <authorList>
            <person name="Butdee W."/>
            <person name="Duangmal K."/>
        </authorList>
    </citation>
    <scope>NUCLEOTIDE SEQUENCE [LARGE SCALE GENOMIC DNA]</scope>
    <source>
        <strain evidence="2 3">JCM 31783</strain>
    </source>
</reference>
<dbReference type="RefSeq" id="WP_349298399.1">
    <property type="nucleotide sequence ID" value="NZ_JBEDNQ010000004.1"/>
</dbReference>
<evidence type="ECO:0000313" key="3">
    <source>
        <dbReference type="Proteomes" id="UP001494902"/>
    </source>
</evidence>
<dbReference type="Pfam" id="PF07883">
    <property type="entry name" value="Cupin_2"/>
    <property type="match status" value="1"/>
</dbReference>
<comment type="caution">
    <text evidence="2">The sequence shown here is derived from an EMBL/GenBank/DDBJ whole genome shotgun (WGS) entry which is preliminary data.</text>
</comment>
<name>A0ABV1KA36_9PSEU</name>
<feature type="domain" description="Cupin type-2" evidence="1">
    <location>
        <begin position="56"/>
        <end position="111"/>
    </location>
</feature>
<gene>
    <name evidence="2" type="ORF">WIS52_12725</name>
</gene>
<keyword evidence="3" id="KW-1185">Reference proteome</keyword>
<dbReference type="EMBL" id="JBEDNQ010000004">
    <property type="protein sequence ID" value="MEQ3551336.1"/>
    <property type="molecule type" value="Genomic_DNA"/>
</dbReference>
<evidence type="ECO:0000259" key="1">
    <source>
        <dbReference type="Pfam" id="PF07883"/>
    </source>
</evidence>
<dbReference type="InterPro" id="IPR013096">
    <property type="entry name" value="Cupin_2"/>
</dbReference>
<dbReference type="InterPro" id="IPR014710">
    <property type="entry name" value="RmlC-like_jellyroll"/>
</dbReference>
<dbReference type="SUPFAM" id="SSF51182">
    <property type="entry name" value="RmlC-like cupins"/>
    <property type="match status" value="1"/>
</dbReference>
<organism evidence="2 3">
    <name type="scientific">Pseudonocardia nematodicida</name>
    <dbReference type="NCBI Taxonomy" id="1206997"/>
    <lineage>
        <taxon>Bacteria</taxon>
        <taxon>Bacillati</taxon>
        <taxon>Actinomycetota</taxon>
        <taxon>Actinomycetes</taxon>
        <taxon>Pseudonocardiales</taxon>
        <taxon>Pseudonocardiaceae</taxon>
        <taxon>Pseudonocardia</taxon>
    </lineage>
</organism>
<dbReference type="InterPro" id="IPR011051">
    <property type="entry name" value="RmlC_Cupin_sf"/>
</dbReference>
<evidence type="ECO:0000313" key="2">
    <source>
        <dbReference type="EMBL" id="MEQ3551336.1"/>
    </source>
</evidence>
<proteinExistence type="predicted"/>
<dbReference type="Proteomes" id="UP001494902">
    <property type="component" value="Unassembled WGS sequence"/>
</dbReference>
<protein>
    <submittedName>
        <fullName evidence="2">Cupin domain-containing protein</fullName>
    </submittedName>
</protein>
<sequence length="132" mass="14401">MKEEPVEPTTAAWPHVITDPEGMGVEEMWSTSAEGRDHGVTLSTIHLDTDRVDVGPPLHQHPYTEVIKVLRGRATFTLGAERVPMRAGQTVVIPPRTPHAFRTLGPERFESLALHLSAAFVTETLDPDSGSG</sequence>